<comment type="caution">
    <text evidence="6">The sequence shown here is derived from an EMBL/GenBank/DDBJ whole genome shotgun (WGS) entry which is preliminary data.</text>
</comment>
<keyword evidence="2 4" id="KW-0442">Lipid degradation</keyword>
<feature type="domain" description="PNPLA" evidence="5">
    <location>
        <begin position="24"/>
        <end position="238"/>
    </location>
</feature>
<evidence type="ECO:0000256" key="2">
    <source>
        <dbReference type="ARBA" id="ARBA00022963"/>
    </source>
</evidence>
<name>A0A917NP17_9PROT</name>
<dbReference type="GO" id="GO:0016042">
    <property type="term" value="P:lipid catabolic process"/>
    <property type="evidence" value="ECO:0007669"/>
    <property type="project" value="UniProtKB-UniRule"/>
</dbReference>
<feature type="short sequence motif" description="GXSXG" evidence="4">
    <location>
        <begin position="55"/>
        <end position="59"/>
    </location>
</feature>
<organism evidence="6 7">
    <name type="scientific">Neoroseomonas lacus</name>
    <dbReference type="NCBI Taxonomy" id="287609"/>
    <lineage>
        <taxon>Bacteria</taxon>
        <taxon>Pseudomonadati</taxon>
        <taxon>Pseudomonadota</taxon>
        <taxon>Alphaproteobacteria</taxon>
        <taxon>Acetobacterales</taxon>
        <taxon>Acetobacteraceae</taxon>
        <taxon>Neoroseomonas</taxon>
    </lineage>
</organism>
<dbReference type="Proteomes" id="UP000661507">
    <property type="component" value="Unassembled WGS sequence"/>
</dbReference>
<accession>A0A917NP17</accession>
<dbReference type="InterPro" id="IPR021095">
    <property type="entry name" value="DUF3734"/>
</dbReference>
<dbReference type="EMBL" id="BMKW01000005">
    <property type="protein sequence ID" value="GGJ15432.1"/>
    <property type="molecule type" value="Genomic_DNA"/>
</dbReference>
<feature type="short sequence motif" description="DGA/G" evidence="4">
    <location>
        <begin position="225"/>
        <end position="227"/>
    </location>
</feature>
<feature type="active site" description="Proton acceptor" evidence="4">
    <location>
        <position position="225"/>
    </location>
</feature>
<reference evidence="6" key="2">
    <citation type="submission" date="2020-09" db="EMBL/GenBank/DDBJ databases">
        <authorList>
            <person name="Sun Q."/>
            <person name="Zhou Y."/>
        </authorList>
    </citation>
    <scope>NUCLEOTIDE SEQUENCE</scope>
    <source>
        <strain evidence="6">CGMCC 1.3617</strain>
    </source>
</reference>
<keyword evidence="3 4" id="KW-0443">Lipid metabolism</keyword>
<dbReference type="InterPro" id="IPR002641">
    <property type="entry name" value="PNPLA_dom"/>
</dbReference>
<evidence type="ECO:0000256" key="3">
    <source>
        <dbReference type="ARBA" id="ARBA00023098"/>
    </source>
</evidence>
<dbReference type="InterPro" id="IPR016035">
    <property type="entry name" value="Acyl_Trfase/lysoPLipase"/>
</dbReference>
<keyword evidence="1 4" id="KW-0378">Hydrolase</keyword>
<dbReference type="PANTHER" id="PTHR14226">
    <property type="entry name" value="NEUROPATHY TARGET ESTERASE/SWISS CHEESE D.MELANOGASTER"/>
    <property type="match status" value="1"/>
</dbReference>
<evidence type="ECO:0000313" key="7">
    <source>
        <dbReference type="Proteomes" id="UP000661507"/>
    </source>
</evidence>
<dbReference type="SUPFAM" id="SSF52151">
    <property type="entry name" value="FabD/lysophospholipase-like"/>
    <property type="match status" value="1"/>
</dbReference>
<evidence type="ECO:0000313" key="6">
    <source>
        <dbReference type="EMBL" id="GGJ15432.1"/>
    </source>
</evidence>
<evidence type="ECO:0000256" key="1">
    <source>
        <dbReference type="ARBA" id="ARBA00022801"/>
    </source>
</evidence>
<dbReference type="GO" id="GO:0016787">
    <property type="term" value="F:hydrolase activity"/>
    <property type="evidence" value="ECO:0007669"/>
    <property type="project" value="UniProtKB-UniRule"/>
</dbReference>
<dbReference type="InterPro" id="IPR050301">
    <property type="entry name" value="NTE"/>
</dbReference>
<evidence type="ECO:0000256" key="4">
    <source>
        <dbReference type="PROSITE-ProRule" id="PRU01161"/>
    </source>
</evidence>
<dbReference type="PANTHER" id="PTHR14226:SF57">
    <property type="entry name" value="BLR7027 PROTEIN"/>
    <property type="match status" value="1"/>
</dbReference>
<evidence type="ECO:0000259" key="5">
    <source>
        <dbReference type="PROSITE" id="PS51635"/>
    </source>
</evidence>
<protein>
    <submittedName>
        <fullName evidence="6">Membrane protein</fullName>
    </submittedName>
</protein>
<sequence>MLRSIMLLRTHRGLGRPPYENVALVLQGGGALGAYQGGVYQAMHEAEIEPTWVAGISIGSINAAIIAGNPPEDRGAALRGFWESITAPHGGLIGGAWDALDPPAHGTDMRRFVNSIHAAAALFQGAPGFFSPRLPPPYMQPPGSNEAVSYYDTSKLRRTLMEFADFDRINSGEMRISLGAVNIRSGNFVYFDNRTDVIRPEHVMASGALPPGFPAVEIDGELYWDGGIVSNTPLQWVVQDRPMRDTIAFQVDLWSAQGMLPRDLTEVAMRQKEIQFSSRTRQNTDQFMQLQRLRIALRKLLKQVPTELLESEEGRLLHIAASETVFKVVHLIYRSRQHESDSKDYEFSRRSMREHWEAGHLDAVRTLRDPAALKRPHADVGAETYDLVRSDAR</sequence>
<dbReference type="PROSITE" id="PS51635">
    <property type="entry name" value="PNPLA"/>
    <property type="match status" value="1"/>
</dbReference>
<proteinExistence type="predicted"/>
<dbReference type="Pfam" id="PF12536">
    <property type="entry name" value="DUF3734"/>
    <property type="match status" value="1"/>
</dbReference>
<feature type="short sequence motif" description="GXGXXG" evidence="4">
    <location>
        <begin position="28"/>
        <end position="33"/>
    </location>
</feature>
<dbReference type="Gene3D" id="3.40.1090.10">
    <property type="entry name" value="Cytosolic phospholipase A2 catalytic domain"/>
    <property type="match status" value="2"/>
</dbReference>
<gene>
    <name evidence="6" type="ORF">GCM10011320_23450</name>
</gene>
<dbReference type="AlphaFoldDB" id="A0A917NP17"/>
<reference evidence="6" key="1">
    <citation type="journal article" date="2014" name="Int. J. Syst. Evol. Microbiol.">
        <title>Complete genome sequence of Corynebacterium casei LMG S-19264T (=DSM 44701T), isolated from a smear-ripened cheese.</title>
        <authorList>
            <consortium name="US DOE Joint Genome Institute (JGI-PGF)"/>
            <person name="Walter F."/>
            <person name="Albersmeier A."/>
            <person name="Kalinowski J."/>
            <person name="Ruckert C."/>
        </authorList>
    </citation>
    <scope>NUCLEOTIDE SEQUENCE</scope>
    <source>
        <strain evidence="6">CGMCC 1.3617</strain>
    </source>
</reference>
<feature type="active site" description="Nucleophile" evidence="4">
    <location>
        <position position="57"/>
    </location>
</feature>
<keyword evidence="7" id="KW-1185">Reference proteome</keyword>
<dbReference type="CDD" id="cd07209">
    <property type="entry name" value="Pat_hypo_Ecoli_Z1214_like"/>
    <property type="match status" value="1"/>
</dbReference>
<dbReference type="Pfam" id="PF01734">
    <property type="entry name" value="Patatin"/>
    <property type="match status" value="1"/>
</dbReference>